<dbReference type="RefSeq" id="WP_124938226.1">
    <property type="nucleotide sequence ID" value="NZ_RJVQ01000007.1"/>
</dbReference>
<proteinExistence type="predicted"/>
<dbReference type="Proteomes" id="UP000281112">
    <property type="component" value="Unassembled WGS sequence"/>
</dbReference>
<keyword evidence="1" id="KW-1133">Transmembrane helix</keyword>
<sequence>MDEEKWNKTRTSGKYRYVMNEGLRWGLISGSLWAILSYFIGTSSSFFTTLVVGIVVFSLAGCLWALVSWLINERKYHRGRSLE</sequence>
<reference evidence="2 3" key="1">
    <citation type="submission" date="2018-11" db="EMBL/GenBank/DDBJ databases">
        <title>Vibrio LJC006 sp. nov., isolated from seawater during the bloom of the enteromorpha.</title>
        <authorList>
            <person name="Liang J."/>
        </authorList>
    </citation>
    <scope>NUCLEOTIDE SEQUENCE [LARGE SCALE GENOMIC DNA]</scope>
    <source>
        <strain evidence="2 3">LJC006</strain>
    </source>
</reference>
<feature type="transmembrane region" description="Helical" evidence="1">
    <location>
        <begin position="21"/>
        <end position="40"/>
    </location>
</feature>
<keyword evidence="3" id="KW-1185">Reference proteome</keyword>
<evidence type="ECO:0000313" key="3">
    <source>
        <dbReference type="Proteomes" id="UP000281112"/>
    </source>
</evidence>
<protein>
    <submittedName>
        <fullName evidence="2">Uncharacterized protein</fullName>
    </submittedName>
</protein>
<accession>A0A3N9TEE2</accession>
<comment type="caution">
    <text evidence="2">The sequence shown here is derived from an EMBL/GenBank/DDBJ whole genome shotgun (WGS) entry which is preliminary data.</text>
</comment>
<name>A0A3N9TEE2_9VIBR</name>
<keyword evidence="1" id="KW-0812">Transmembrane</keyword>
<keyword evidence="1" id="KW-0472">Membrane</keyword>
<evidence type="ECO:0000313" key="2">
    <source>
        <dbReference type="EMBL" id="RQW62234.1"/>
    </source>
</evidence>
<dbReference type="OrthoDB" id="5986784at2"/>
<gene>
    <name evidence="2" type="ORF">EES38_16095</name>
</gene>
<organism evidence="2 3">
    <name type="scientific">Vibrio viridaestus</name>
    <dbReference type="NCBI Taxonomy" id="2487322"/>
    <lineage>
        <taxon>Bacteria</taxon>
        <taxon>Pseudomonadati</taxon>
        <taxon>Pseudomonadota</taxon>
        <taxon>Gammaproteobacteria</taxon>
        <taxon>Vibrionales</taxon>
        <taxon>Vibrionaceae</taxon>
        <taxon>Vibrio</taxon>
    </lineage>
</organism>
<evidence type="ECO:0000256" key="1">
    <source>
        <dbReference type="SAM" id="Phobius"/>
    </source>
</evidence>
<dbReference type="AlphaFoldDB" id="A0A3N9TEE2"/>
<dbReference type="EMBL" id="RJVQ01000007">
    <property type="protein sequence ID" value="RQW62234.1"/>
    <property type="molecule type" value="Genomic_DNA"/>
</dbReference>
<feature type="transmembrane region" description="Helical" evidence="1">
    <location>
        <begin position="46"/>
        <end position="71"/>
    </location>
</feature>